<dbReference type="RefSeq" id="XP_009066783.1">
    <property type="nucleotide sequence ID" value="XM_009068535.1"/>
</dbReference>
<evidence type="ECO:0000256" key="2">
    <source>
        <dbReference type="SAM" id="SignalP"/>
    </source>
</evidence>
<dbReference type="GeneID" id="20241274"/>
<gene>
    <name evidence="3" type="ORF">LOTGIDRAFT_169914</name>
</gene>
<feature type="region of interest" description="Disordered" evidence="1">
    <location>
        <begin position="231"/>
        <end position="285"/>
    </location>
</feature>
<feature type="compositionally biased region" description="Low complexity" evidence="1">
    <location>
        <begin position="156"/>
        <end position="169"/>
    </location>
</feature>
<dbReference type="AlphaFoldDB" id="V4B2I1"/>
<feature type="chain" id="PRO_5004717164" description="ZP domain-containing protein" evidence="2">
    <location>
        <begin position="25"/>
        <end position="343"/>
    </location>
</feature>
<evidence type="ECO:0000313" key="4">
    <source>
        <dbReference type="Proteomes" id="UP000030746"/>
    </source>
</evidence>
<dbReference type="EMBL" id="KB203855">
    <property type="protein sequence ID" value="ESO82594.1"/>
    <property type="molecule type" value="Genomic_DNA"/>
</dbReference>
<feature type="region of interest" description="Disordered" evidence="1">
    <location>
        <begin position="156"/>
        <end position="176"/>
    </location>
</feature>
<dbReference type="Proteomes" id="UP000030746">
    <property type="component" value="Unassembled WGS sequence"/>
</dbReference>
<evidence type="ECO:0000256" key="1">
    <source>
        <dbReference type="SAM" id="MobiDB-lite"/>
    </source>
</evidence>
<dbReference type="KEGG" id="lgi:LOTGIDRAFT_169914"/>
<protein>
    <recommendedName>
        <fullName evidence="5">ZP domain-containing protein</fullName>
    </recommendedName>
</protein>
<name>V4B2I1_LOTGI</name>
<proteinExistence type="predicted"/>
<keyword evidence="2" id="KW-0732">Signal</keyword>
<accession>V4B2I1</accession>
<feature type="compositionally biased region" description="Polar residues" evidence="1">
    <location>
        <begin position="231"/>
        <end position="251"/>
    </location>
</feature>
<evidence type="ECO:0008006" key="5">
    <source>
        <dbReference type="Google" id="ProtNLM"/>
    </source>
</evidence>
<reference evidence="3 4" key="1">
    <citation type="journal article" date="2013" name="Nature">
        <title>Insights into bilaterian evolution from three spiralian genomes.</title>
        <authorList>
            <person name="Simakov O."/>
            <person name="Marletaz F."/>
            <person name="Cho S.J."/>
            <person name="Edsinger-Gonzales E."/>
            <person name="Havlak P."/>
            <person name="Hellsten U."/>
            <person name="Kuo D.H."/>
            <person name="Larsson T."/>
            <person name="Lv J."/>
            <person name="Arendt D."/>
            <person name="Savage R."/>
            <person name="Osoegawa K."/>
            <person name="de Jong P."/>
            <person name="Grimwood J."/>
            <person name="Chapman J.A."/>
            <person name="Shapiro H."/>
            <person name="Aerts A."/>
            <person name="Otillar R.P."/>
            <person name="Terry A.Y."/>
            <person name="Boore J.L."/>
            <person name="Grigoriev I.V."/>
            <person name="Lindberg D.R."/>
            <person name="Seaver E.C."/>
            <person name="Weisblat D.A."/>
            <person name="Putnam N.H."/>
            <person name="Rokhsar D.S."/>
        </authorList>
    </citation>
    <scope>NUCLEOTIDE SEQUENCE [LARGE SCALE GENOMIC DNA]</scope>
</reference>
<organism evidence="3 4">
    <name type="scientific">Lottia gigantea</name>
    <name type="common">Giant owl limpet</name>
    <dbReference type="NCBI Taxonomy" id="225164"/>
    <lineage>
        <taxon>Eukaryota</taxon>
        <taxon>Metazoa</taxon>
        <taxon>Spiralia</taxon>
        <taxon>Lophotrochozoa</taxon>
        <taxon>Mollusca</taxon>
        <taxon>Gastropoda</taxon>
        <taxon>Patellogastropoda</taxon>
        <taxon>Lottioidea</taxon>
        <taxon>Lottiidae</taxon>
        <taxon>Lottia</taxon>
    </lineage>
</organism>
<keyword evidence="4" id="KW-1185">Reference proteome</keyword>
<feature type="compositionally biased region" description="Polar residues" evidence="1">
    <location>
        <begin position="264"/>
        <end position="280"/>
    </location>
</feature>
<dbReference type="CTD" id="20241274"/>
<dbReference type="HOGENOM" id="CLU_809602_0_0_1"/>
<evidence type="ECO:0000313" key="3">
    <source>
        <dbReference type="EMBL" id="ESO82594.1"/>
    </source>
</evidence>
<sequence length="343" mass="39080">MTKSAVKLVTLLVIFMYWWTPSQSVLNMCRNDTETEAVVHLYRLKRDDDPIGIDCHCTIRPLPGERVGMYFSASYIKGCQYSLTISHKTSTRYLNCNSNLNVIRFYYNIRANDEITLGLTKHVSSATDGFDYSLKIEAARSKVLVRCYAAQSIPTTTRSSSTSTRPTTSAYTSQSRPVLTTILSTTPYRSTPPLSSTALFRSSTRSKTTYLVASQYKSTILTKSQESTTRLGISTLPSTSSRPRYKTSTPHGVNLPPWIETTDGRPTTTQDQYHNQSSTRDSTDNENLVILDNDWRSPGTMYPYHNRRISWLRGWKHCHRSSVCCNYSPYKKEEEDDEEENIR</sequence>
<feature type="signal peptide" evidence="2">
    <location>
        <begin position="1"/>
        <end position="24"/>
    </location>
</feature>